<evidence type="ECO:0000256" key="11">
    <source>
        <dbReference type="ARBA" id="ARBA00023136"/>
    </source>
</evidence>
<evidence type="ECO:0000313" key="15">
    <source>
        <dbReference type="EMBL" id="AIA77377.1"/>
    </source>
</evidence>
<proteinExistence type="inferred from homology"/>
<evidence type="ECO:0000313" key="16">
    <source>
        <dbReference type="EMBL" id="ARA91137.1"/>
    </source>
</evidence>
<dbReference type="Pfam" id="PF00146">
    <property type="entry name" value="NADHdh"/>
    <property type="match status" value="1"/>
</dbReference>
<comment type="function">
    <text evidence="1">Core subunit of the mitochondrial membrane respiratory chain NADH dehydrogenase (Complex I) that is believed to belong to the minimal assembly required for catalysis. Complex I functions in the transfer of electrons from NADH to the respiratory chain. The immediate electron acceptor for the enzyme is believed to be ubiquinone.</text>
</comment>
<gene>
    <name evidence="15" type="primary">ND1</name>
</gene>
<protein>
    <recommendedName>
        <fullName evidence="4 13">NADH-ubiquinone oxidoreductase chain 1</fullName>
        <ecNumber evidence="13">7.1.1.2</ecNumber>
    </recommendedName>
</protein>
<keyword evidence="8 14" id="KW-1133">Transmembrane helix</keyword>
<geneLocation type="mitochondrion" evidence="15"/>
<dbReference type="GO" id="GO:0003954">
    <property type="term" value="F:NADH dehydrogenase activity"/>
    <property type="evidence" value="ECO:0007669"/>
    <property type="project" value="TreeGrafter"/>
</dbReference>
<comment type="subcellular location">
    <subcellularLocation>
        <location evidence="2 12">Mitochondrion inner membrane</location>
        <topology evidence="2 12">Multi-pass membrane protein</topology>
    </subcellularLocation>
</comment>
<dbReference type="PANTHER" id="PTHR11432">
    <property type="entry name" value="NADH DEHYDROGENASE SUBUNIT 1"/>
    <property type="match status" value="1"/>
</dbReference>
<evidence type="ECO:0000256" key="7">
    <source>
        <dbReference type="ARBA" id="ARBA00022792"/>
    </source>
</evidence>
<evidence type="ECO:0000256" key="14">
    <source>
        <dbReference type="SAM" id="Phobius"/>
    </source>
</evidence>
<keyword evidence="9 13" id="KW-0830">Ubiquinone</keyword>
<reference evidence="16" key="2">
    <citation type="submission" date="2017-02" db="EMBL/GenBank/DDBJ databases">
        <title>The complete mitochondrial genome of the Asian cavity-nesting honey bee, Apis koschevnikovi Enderlein (Insecta: hymenoptera: Apidae).</title>
        <authorList>
            <person name="Eimanifar A."/>
            <person name="Kimball R.T."/>
            <person name="Braun E.L."/>
            <person name="Ellis J.D."/>
        </authorList>
    </citation>
    <scope>NUCLEOTIDE SEQUENCE</scope>
</reference>
<evidence type="ECO:0000256" key="6">
    <source>
        <dbReference type="ARBA" id="ARBA00022692"/>
    </source>
</evidence>
<feature type="transmembrane region" description="Helical" evidence="14">
    <location>
        <begin position="134"/>
        <end position="156"/>
    </location>
</feature>
<comment type="catalytic activity">
    <reaction evidence="13">
        <text>a ubiquinone + NADH + 5 H(+)(in) = a ubiquinol + NAD(+) + 4 H(+)(out)</text>
        <dbReference type="Rhea" id="RHEA:29091"/>
        <dbReference type="Rhea" id="RHEA-COMP:9565"/>
        <dbReference type="Rhea" id="RHEA-COMP:9566"/>
        <dbReference type="ChEBI" id="CHEBI:15378"/>
        <dbReference type="ChEBI" id="CHEBI:16389"/>
        <dbReference type="ChEBI" id="CHEBI:17976"/>
        <dbReference type="ChEBI" id="CHEBI:57540"/>
        <dbReference type="ChEBI" id="CHEBI:57945"/>
        <dbReference type="EC" id="7.1.1.2"/>
    </reaction>
</comment>
<dbReference type="EMBL" id="MG552703">
    <property type="protein sequence ID" value="AUW36412.1"/>
    <property type="molecule type" value="Genomic_DNA"/>
</dbReference>
<dbReference type="InterPro" id="IPR001694">
    <property type="entry name" value="NADH_UbQ_OxRdtase_su1/FPO"/>
</dbReference>
<dbReference type="EMBL" id="MG552698">
    <property type="protein sequence ID" value="AUW36347.1"/>
    <property type="molecule type" value="Genomic_DNA"/>
</dbReference>
<feature type="transmembrane region" description="Helical" evidence="14">
    <location>
        <begin position="218"/>
        <end position="241"/>
    </location>
</feature>
<dbReference type="GO" id="GO:0005743">
    <property type="term" value="C:mitochondrial inner membrane"/>
    <property type="evidence" value="ECO:0007669"/>
    <property type="project" value="UniProtKB-SubCell"/>
</dbReference>
<dbReference type="EMBL" id="KJ601784">
    <property type="protein sequence ID" value="AIA77377.1"/>
    <property type="molecule type" value="Genomic_DNA"/>
</dbReference>
<evidence type="ECO:0000256" key="3">
    <source>
        <dbReference type="ARBA" id="ARBA00010535"/>
    </source>
</evidence>
<keyword evidence="12" id="KW-0520">NAD</keyword>
<dbReference type="GO" id="GO:0009060">
    <property type="term" value="P:aerobic respiration"/>
    <property type="evidence" value="ECO:0007669"/>
    <property type="project" value="TreeGrafter"/>
</dbReference>
<reference evidence="15" key="1">
    <citation type="journal article" date="2014" name="Mitochondrial DNA">
        <title>The complete mitochondrial genome of the invasive Africanized Honey Bee, Apis mellifera scutellata (Insecta: Hymenoptera: Apidae).</title>
        <authorList>
            <person name="Gibson J.D."/>
            <person name="Hunt G.J."/>
        </authorList>
    </citation>
    <scope>NUCLEOTIDE SEQUENCE</scope>
</reference>
<dbReference type="PANTHER" id="PTHR11432:SF3">
    <property type="entry name" value="NADH-UBIQUINONE OXIDOREDUCTASE CHAIN 1"/>
    <property type="match status" value="1"/>
</dbReference>
<dbReference type="EMBL" id="KY614238">
    <property type="protein sequence ID" value="ARA91137.1"/>
    <property type="molecule type" value="Genomic_DNA"/>
</dbReference>
<dbReference type="EMBL" id="MG552699">
    <property type="protein sequence ID" value="AUW36360.1"/>
    <property type="molecule type" value="Genomic_DNA"/>
</dbReference>
<keyword evidence="7" id="KW-0999">Mitochondrion inner membrane</keyword>
<keyword evidence="6 12" id="KW-0812">Transmembrane</keyword>
<keyword evidence="5" id="KW-0813">Transport</keyword>
<organism evidence="15">
    <name type="scientific">Apis mellifera scutellata</name>
    <name type="common">Africanized honey bee</name>
    <dbReference type="NCBI Taxonomy" id="212527"/>
    <lineage>
        <taxon>Eukaryota</taxon>
        <taxon>Metazoa</taxon>
        <taxon>Ecdysozoa</taxon>
        <taxon>Arthropoda</taxon>
        <taxon>Hexapoda</taxon>
        <taxon>Insecta</taxon>
        <taxon>Pterygota</taxon>
        <taxon>Neoptera</taxon>
        <taxon>Endopterygota</taxon>
        <taxon>Hymenoptera</taxon>
        <taxon>Apocrita</taxon>
        <taxon>Aculeata</taxon>
        <taxon>Apoidea</taxon>
        <taxon>Anthophila</taxon>
        <taxon>Apidae</taxon>
        <taxon>Apis</taxon>
    </lineage>
</organism>
<feature type="transmembrane region" description="Helical" evidence="14">
    <location>
        <begin position="247"/>
        <end position="265"/>
    </location>
</feature>
<dbReference type="InterPro" id="IPR018086">
    <property type="entry name" value="NADH_UbQ_OxRdtase_su1_CS"/>
</dbReference>
<feature type="transmembrane region" description="Helical" evidence="14">
    <location>
        <begin position="94"/>
        <end position="122"/>
    </location>
</feature>
<accession>A0A060B9T4</accession>
<dbReference type="EMBL" id="MG552700">
    <property type="protein sequence ID" value="AUW36373.1"/>
    <property type="molecule type" value="Genomic_DNA"/>
</dbReference>
<evidence type="ECO:0000256" key="13">
    <source>
        <dbReference type="RuleBase" id="RU000473"/>
    </source>
</evidence>
<name>A0A060B9T4_APIMS</name>
<evidence type="ECO:0000256" key="12">
    <source>
        <dbReference type="RuleBase" id="RU000471"/>
    </source>
</evidence>
<dbReference type="EMBL" id="MG552701">
    <property type="protein sequence ID" value="AUW36386.1"/>
    <property type="molecule type" value="Genomic_DNA"/>
</dbReference>
<dbReference type="EC" id="7.1.1.2" evidence="13"/>
<feature type="transmembrane region" description="Helical" evidence="14">
    <location>
        <begin position="171"/>
        <end position="190"/>
    </location>
</feature>
<dbReference type="EMBL" id="MG552702">
    <property type="protein sequence ID" value="AUW36399.1"/>
    <property type="molecule type" value="Genomic_DNA"/>
</dbReference>
<evidence type="ECO:0000256" key="1">
    <source>
        <dbReference type="ARBA" id="ARBA00003257"/>
    </source>
</evidence>
<evidence type="ECO:0000256" key="10">
    <source>
        <dbReference type="ARBA" id="ARBA00023128"/>
    </source>
</evidence>
<evidence type="ECO:0000256" key="4">
    <source>
        <dbReference type="ARBA" id="ARBA00021009"/>
    </source>
</evidence>
<evidence type="ECO:0000256" key="5">
    <source>
        <dbReference type="ARBA" id="ARBA00022448"/>
    </source>
</evidence>
<dbReference type="PROSITE" id="PS00668">
    <property type="entry name" value="COMPLEX1_ND1_2"/>
    <property type="match status" value="1"/>
</dbReference>
<feature type="transmembrane region" description="Helical" evidence="14">
    <location>
        <begin position="69"/>
        <end position="88"/>
    </location>
</feature>
<comment type="similarity">
    <text evidence="3 12">Belongs to the complex I subunit 1 family.</text>
</comment>
<evidence type="ECO:0000256" key="2">
    <source>
        <dbReference type="ARBA" id="ARBA00004448"/>
    </source>
</evidence>
<feature type="transmembrane region" description="Helical" evidence="14">
    <location>
        <begin position="277"/>
        <end position="298"/>
    </location>
</feature>
<evidence type="ECO:0000256" key="8">
    <source>
        <dbReference type="ARBA" id="ARBA00022989"/>
    </source>
</evidence>
<keyword evidence="10 13" id="KW-0496">Mitochondrion</keyword>
<reference evidence="17" key="3">
    <citation type="journal article" date="2018" name="Sci. Rep.">
        <title>Mitochondrial genome diversity and population structure of two western honey bee subspecies in the Republic of South Africa.</title>
        <authorList>
            <person name="Eimanifar A."/>
            <person name="Kimball R.T."/>
            <person name="Braun E.L."/>
            <person name="Ellis J.D."/>
        </authorList>
    </citation>
    <scope>NUCLEOTIDE SEQUENCE</scope>
</reference>
<dbReference type="GO" id="GO:0008137">
    <property type="term" value="F:NADH dehydrogenase (ubiquinone) activity"/>
    <property type="evidence" value="ECO:0007669"/>
    <property type="project" value="UniProtKB-EC"/>
</dbReference>
<dbReference type="PROSITE" id="PS00667">
    <property type="entry name" value="COMPLEX1_ND1_1"/>
    <property type="match status" value="1"/>
</dbReference>
<feature type="transmembrane region" description="Helical" evidence="14">
    <location>
        <begin position="6"/>
        <end position="24"/>
    </location>
</feature>
<keyword evidence="11 14" id="KW-0472">Membrane</keyword>
<dbReference type="AlphaFoldDB" id="A0A060B9T4"/>
<evidence type="ECO:0000313" key="17">
    <source>
        <dbReference type="EMBL" id="AUW36347.1"/>
    </source>
</evidence>
<evidence type="ECO:0000256" key="9">
    <source>
        <dbReference type="ARBA" id="ARBA00023075"/>
    </source>
</evidence>
<sequence>MWVLINLLILMVMVLISVAFLTLLERKILGYIQDRKGPNKIMLFGMFQPFSDALKLLSKEWFFFNYSNLFIYSPMLMFFLSLVMWILYPWFGFMYYIEFSILFMLLVLGLSVYPVLFVGWISNCNYAILGSMRLVSTMISFEINLFFLVFSLMMMVESFSFNEFFFFQNNIKFAILLYPLYLMMFTSMLIELNRTPFDLIEGESELVSGFNIEYHSSMFVLIFLSEYMNIMFMSVILSLMFYGFKCWSIKFILIYLFHICLIIWIRGILPRIRYDKLMNMCWTEMLMLVMIYLMYLYFMKEFLCI</sequence>